<reference evidence="4" key="1">
    <citation type="submission" date="2019-12" db="EMBL/GenBank/DDBJ databases">
        <title>High-Quality draft genome sequences of three cyanobacteria isolated from the limestone walls of the Old Cathedral of Coimbra.</title>
        <authorList>
            <person name="Tiago I."/>
            <person name="Soares F."/>
            <person name="Portugal A."/>
        </authorList>
    </citation>
    <scope>NUCLEOTIDE SEQUENCE</scope>
    <source>
        <strain evidence="4">A</strain>
    </source>
</reference>
<dbReference type="SMART" id="SM00448">
    <property type="entry name" value="REC"/>
    <property type="match status" value="1"/>
</dbReference>
<dbReference type="PANTHER" id="PTHR44591:SF3">
    <property type="entry name" value="RESPONSE REGULATORY DOMAIN-CONTAINING PROTEIN"/>
    <property type="match status" value="1"/>
</dbReference>
<dbReference type="PANTHER" id="PTHR44591">
    <property type="entry name" value="STRESS RESPONSE REGULATOR PROTEIN 1"/>
    <property type="match status" value="1"/>
</dbReference>
<accession>A0A8J8CKC8</accession>
<dbReference type="InterPro" id="IPR011006">
    <property type="entry name" value="CheY-like_superfamily"/>
</dbReference>
<dbReference type="RefSeq" id="WP_162425264.1">
    <property type="nucleotide sequence ID" value="NZ_WVIE01000039.1"/>
</dbReference>
<organism evidence="4 5">
    <name type="scientific">Myxacorys almedinensis A</name>
    <dbReference type="NCBI Taxonomy" id="2690445"/>
    <lineage>
        <taxon>Bacteria</taxon>
        <taxon>Bacillati</taxon>
        <taxon>Cyanobacteriota</taxon>
        <taxon>Cyanophyceae</taxon>
        <taxon>Leptolyngbyales</taxon>
        <taxon>Leptolyngbyaceae</taxon>
        <taxon>Myxacorys</taxon>
        <taxon>Myxacorys almedinensis</taxon>
    </lineage>
</organism>
<evidence type="ECO:0000256" key="1">
    <source>
        <dbReference type="ARBA" id="ARBA00022553"/>
    </source>
</evidence>
<proteinExistence type="predicted"/>
<dbReference type="Proteomes" id="UP000646053">
    <property type="component" value="Unassembled WGS sequence"/>
</dbReference>
<keyword evidence="5" id="KW-1185">Reference proteome</keyword>
<gene>
    <name evidence="4" type="ORF">GS601_21040</name>
</gene>
<evidence type="ECO:0000313" key="4">
    <source>
        <dbReference type="EMBL" id="NDJ19743.1"/>
    </source>
</evidence>
<evidence type="ECO:0000256" key="2">
    <source>
        <dbReference type="PROSITE-ProRule" id="PRU00169"/>
    </source>
</evidence>
<evidence type="ECO:0000259" key="3">
    <source>
        <dbReference type="PROSITE" id="PS50110"/>
    </source>
</evidence>
<protein>
    <submittedName>
        <fullName evidence="4">Response regulator</fullName>
    </submittedName>
</protein>
<feature type="modified residue" description="4-aspartylphosphate" evidence="2">
    <location>
        <position position="62"/>
    </location>
</feature>
<dbReference type="Pfam" id="PF00072">
    <property type="entry name" value="Response_reg"/>
    <property type="match status" value="1"/>
</dbReference>
<dbReference type="Gene3D" id="3.40.50.2300">
    <property type="match status" value="1"/>
</dbReference>
<dbReference type="GO" id="GO:0000160">
    <property type="term" value="P:phosphorelay signal transduction system"/>
    <property type="evidence" value="ECO:0007669"/>
    <property type="project" value="InterPro"/>
</dbReference>
<dbReference type="InterPro" id="IPR001789">
    <property type="entry name" value="Sig_transdc_resp-reg_receiver"/>
</dbReference>
<name>A0A8J8CKC8_9CYAN</name>
<dbReference type="EMBL" id="WVIE01000039">
    <property type="protein sequence ID" value="NDJ19743.1"/>
    <property type="molecule type" value="Genomic_DNA"/>
</dbReference>
<dbReference type="SUPFAM" id="SSF52172">
    <property type="entry name" value="CheY-like"/>
    <property type="match status" value="1"/>
</dbReference>
<feature type="domain" description="Response regulatory" evidence="3">
    <location>
        <begin position="13"/>
        <end position="129"/>
    </location>
</feature>
<evidence type="ECO:0000313" key="5">
    <source>
        <dbReference type="Proteomes" id="UP000646053"/>
    </source>
</evidence>
<sequence>MTTQEPTSDPPVRILLIEDNEANRRLMNDYLSYCGYSVLALAEGRPFESAIAEFDPQVILLDLKLPDIDGYFLLERLQQHPEWQSIPVIIVSAYAFQKDQQRALNLGARRYLVKPIRLADLIAVIREELARSQSGGEE</sequence>
<dbReference type="PROSITE" id="PS50110">
    <property type="entry name" value="RESPONSE_REGULATORY"/>
    <property type="match status" value="1"/>
</dbReference>
<comment type="caution">
    <text evidence="4">The sequence shown here is derived from an EMBL/GenBank/DDBJ whole genome shotgun (WGS) entry which is preliminary data.</text>
</comment>
<dbReference type="InterPro" id="IPR050595">
    <property type="entry name" value="Bact_response_regulator"/>
</dbReference>
<keyword evidence="1 2" id="KW-0597">Phosphoprotein</keyword>
<dbReference type="AlphaFoldDB" id="A0A8J8CKC8"/>